<dbReference type="InterPro" id="IPR007838">
    <property type="entry name" value="Cell_div_ZapA-like"/>
</dbReference>
<dbReference type="InterPro" id="IPR042233">
    <property type="entry name" value="Cell_div_ZapA_N"/>
</dbReference>
<dbReference type="RefSeq" id="WP_027312562.1">
    <property type="nucleotide sequence ID" value="NZ_JAUESS010000012.1"/>
</dbReference>
<comment type="subcellular location">
    <subcellularLocation>
        <location evidence="1">Cytoplasm</location>
    </subcellularLocation>
</comment>
<dbReference type="GO" id="GO:0051301">
    <property type="term" value="P:cell division"/>
    <property type="evidence" value="ECO:0007669"/>
    <property type="project" value="UniProtKB-KW"/>
</dbReference>
<organism evidence="12 13">
    <name type="scientific">Balneatrix alpica</name>
    <dbReference type="NCBI Taxonomy" id="75684"/>
    <lineage>
        <taxon>Bacteria</taxon>
        <taxon>Pseudomonadati</taxon>
        <taxon>Pseudomonadota</taxon>
        <taxon>Gammaproteobacteria</taxon>
        <taxon>Oceanospirillales</taxon>
        <taxon>Balneatrichaceae</taxon>
        <taxon>Balneatrix</taxon>
    </lineage>
</organism>
<comment type="subunit">
    <text evidence="10">Homodimer. Interacts with FtsZ.</text>
</comment>
<evidence type="ECO:0000256" key="8">
    <source>
        <dbReference type="ARBA" id="ARBA00023306"/>
    </source>
</evidence>
<evidence type="ECO:0000256" key="4">
    <source>
        <dbReference type="ARBA" id="ARBA00022490"/>
    </source>
</evidence>
<comment type="function">
    <text evidence="9">Activator of cell division through the inhibition of FtsZ GTPase activity, therefore promoting FtsZ assembly into bundles of protofilaments necessary for the formation of the division Z ring. It is recruited early at mid-cell but it is not essential for cell division.</text>
</comment>
<keyword evidence="5 12" id="KW-0132">Cell division</keyword>
<evidence type="ECO:0000256" key="5">
    <source>
        <dbReference type="ARBA" id="ARBA00022618"/>
    </source>
</evidence>
<evidence type="ECO:0000256" key="7">
    <source>
        <dbReference type="ARBA" id="ARBA00023210"/>
    </source>
</evidence>
<comment type="caution">
    <text evidence="12">The sequence shown here is derived from an EMBL/GenBank/DDBJ whole genome shotgun (WGS) entry which is preliminary data.</text>
</comment>
<reference evidence="12 13" key="1">
    <citation type="submission" date="2024-09" db="EMBL/GenBank/DDBJ databases">
        <authorList>
            <person name="Sun Q."/>
            <person name="Mori K."/>
        </authorList>
    </citation>
    <scope>NUCLEOTIDE SEQUENCE [LARGE SCALE GENOMIC DNA]</scope>
    <source>
        <strain evidence="12 13">ATCC 51285</strain>
    </source>
</reference>
<dbReference type="Gene3D" id="3.30.160.880">
    <property type="entry name" value="Cell division protein ZapA protomer, N-terminal domain"/>
    <property type="match status" value="1"/>
</dbReference>
<dbReference type="Proteomes" id="UP001589628">
    <property type="component" value="Unassembled WGS sequence"/>
</dbReference>
<dbReference type="SUPFAM" id="SSF102829">
    <property type="entry name" value="Cell division protein ZapA-like"/>
    <property type="match status" value="1"/>
</dbReference>
<evidence type="ECO:0000256" key="2">
    <source>
        <dbReference type="ARBA" id="ARBA00010074"/>
    </source>
</evidence>
<comment type="similarity">
    <text evidence="2">Belongs to the ZapA family. Type 1 subfamily.</text>
</comment>
<evidence type="ECO:0000256" key="11">
    <source>
        <dbReference type="ARBA" id="ARBA00033158"/>
    </source>
</evidence>
<evidence type="ECO:0000256" key="1">
    <source>
        <dbReference type="ARBA" id="ARBA00004496"/>
    </source>
</evidence>
<dbReference type="Gene3D" id="1.20.5.50">
    <property type="match status" value="1"/>
</dbReference>
<dbReference type="EMBL" id="JBHLZN010000006">
    <property type="protein sequence ID" value="MFB9887833.1"/>
    <property type="molecule type" value="Genomic_DNA"/>
</dbReference>
<keyword evidence="8" id="KW-0131">Cell cycle</keyword>
<keyword evidence="13" id="KW-1185">Reference proteome</keyword>
<keyword evidence="4" id="KW-0963">Cytoplasm</keyword>
<evidence type="ECO:0000256" key="10">
    <source>
        <dbReference type="ARBA" id="ARBA00026068"/>
    </source>
</evidence>
<protein>
    <recommendedName>
        <fullName evidence="3">Cell division protein ZapA</fullName>
    </recommendedName>
    <alternativeName>
        <fullName evidence="11">Z ring-associated protein ZapA</fullName>
    </alternativeName>
</protein>
<evidence type="ECO:0000256" key="3">
    <source>
        <dbReference type="ARBA" id="ARBA00015195"/>
    </source>
</evidence>
<dbReference type="PANTHER" id="PTHR34981:SF1">
    <property type="entry name" value="CELL DIVISION PROTEIN ZAPA"/>
    <property type="match status" value="1"/>
</dbReference>
<evidence type="ECO:0000313" key="13">
    <source>
        <dbReference type="Proteomes" id="UP001589628"/>
    </source>
</evidence>
<dbReference type="Pfam" id="PF05164">
    <property type="entry name" value="ZapA"/>
    <property type="match status" value="1"/>
</dbReference>
<evidence type="ECO:0000313" key="12">
    <source>
        <dbReference type="EMBL" id="MFB9887833.1"/>
    </source>
</evidence>
<sequence>MSRPLTTTVNVQILDKEFLINCPEEQRDELIASARLLDQRMRQVKHSGKVYGLERIAVMTALNLAHELLQLQRDSEQVDRQARELTSKLEQVLNHDED</sequence>
<dbReference type="InterPro" id="IPR036192">
    <property type="entry name" value="Cell_div_ZapA-like_sf"/>
</dbReference>
<name>A0ABV5ZGU5_9GAMM</name>
<proteinExistence type="inferred from homology"/>
<keyword evidence="6" id="KW-0175">Coiled coil</keyword>
<evidence type="ECO:0000256" key="9">
    <source>
        <dbReference type="ARBA" id="ARBA00024910"/>
    </source>
</evidence>
<evidence type="ECO:0000256" key="6">
    <source>
        <dbReference type="ARBA" id="ARBA00023054"/>
    </source>
</evidence>
<gene>
    <name evidence="12" type="ORF">ACFFLH_15565</name>
</gene>
<accession>A0ABV5ZGU5</accession>
<keyword evidence="7" id="KW-0717">Septation</keyword>
<dbReference type="PANTHER" id="PTHR34981">
    <property type="entry name" value="CELL DIVISION PROTEIN ZAPA"/>
    <property type="match status" value="1"/>
</dbReference>